<name>A0ABR7HR44_9FIRM</name>
<dbReference type="PROSITE" id="PS51186">
    <property type="entry name" value="GNAT"/>
    <property type="match status" value="1"/>
</dbReference>
<feature type="domain" description="N-acetyltransferase" evidence="3">
    <location>
        <begin position="3"/>
        <end position="160"/>
    </location>
</feature>
<evidence type="ECO:0000256" key="1">
    <source>
        <dbReference type="ARBA" id="ARBA00022679"/>
    </source>
</evidence>
<reference evidence="4 5" key="1">
    <citation type="submission" date="2020-08" db="EMBL/GenBank/DDBJ databases">
        <title>Genome public.</title>
        <authorList>
            <person name="Liu C."/>
            <person name="Sun Q."/>
        </authorList>
    </citation>
    <scope>NUCLEOTIDE SEQUENCE [LARGE SCALE GENOMIC DNA]</scope>
    <source>
        <strain evidence="4 5">New-38</strain>
    </source>
</reference>
<sequence length="162" mass="17792">MEIVIRTVKSTDLDAVCQVENAGFPPAEAATRAAFQYRIAAFPEWFLVAEEQGRVVGLLNGPATRERFICDAIYEPGGADGEGESLAILGLAVLPEYRRNGVAAQLMKAYLAKARQAGKRRVVLTCKEKLIHYYERFGFSNCGVSQSVHGGSVWYDMECILA</sequence>
<dbReference type="PANTHER" id="PTHR10908">
    <property type="entry name" value="SEROTONIN N-ACETYLTRANSFERASE"/>
    <property type="match status" value="1"/>
</dbReference>
<protein>
    <submittedName>
        <fullName evidence="4">GNAT family N-acetyltransferase</fullName>
    </submittedName>
</protein>
<dbReference type="CDD" id="cd04301">
    <property type="entry name" value="NAT_SF"/>
    <property type="match status" value="1"/>
</dbReference>
<comment type="caution">
    <text evidence="4">The sequence shown here is derived from an EMBL/GenBank/DDBJ whole genome shotgun (WGS) entry which is preliminary data.</text>
</comment>
<dbReference type="InterPro" id="IPR051635">
    <property type="entry name" value="SNAT-like"/>
</dbReference>
<dbReference type="SUPFAM" id="SSF55729">
    <property type="entry name" value="Acyl-CoA N-acyltransferases (Nat)"/>
    <property type="match status" value="1"/>
</dbReference>
<proteinExistence type="predicted"/>
<accession>A0ABR7HR44</accession>
<dbReference type="RefSeq" id="WP_186963101.1">
    <property type="nucleotide sequence ID" value="NZ_JACOPR010000002.1"/>
</dbReference>
<keyword evidence="2" id="KW-0012">Acyltransferase</keyword>
<dbReference type="PANTHER" id="PTHR10908:SF0">
    <property type="entry name" value="SEROTONIN N-ACETYLTRANSFERASE"/>
    <property type="match status" value="1"/>
</dbReference>
<evidence type="ECO:0000313" key="5">
    <source>
        <dbReference type="Proteomes" id="UP000660021"/>
    </source>
</evidence>
<organism evidence="4 5">
    <name type="scientific">Pseudoflavonifractor hominis</name>
    <dbReference type="NCBI Taxonomy" id="2763059"/>
    <lineage>
        <taxon>Bacteria</taxon>
        <taxon>Bacillati</taxon>
        <taxon>Bacillota</taxon>
        <taxon>Clostridia</taxon>
        <taxon>Eubacteriales</taxon>
        <taxon>Oscillospiraceae</taxon>
        <taxon>Pseudoflavonifractor</taxon>
    </lineage>
</organism>
<dbReference type="InterPro" id="IPR000182">
    <property type="entry name" value="GNAT_dom"/>
</dbReference>
<dbReference type="EMBL" id="JACOPR010000002">
    <property type="protein sequence ID" value="MBC5729978.1"/>
    <property type="molecule type" value="Genomic_DNA"/>
</dbReference>
<dbReference type="Proteomes" id="UP000660021">
    <property type="component" value="Unassembled WGS sequence"/>
</dbReference>
<keyword evidence="1" id="KW-0808">Transferase</keyword>
<gene>
    <name evidence="4" type="ORF">H8S34_03920</name>
</gene>
<evidence type="ECO:0000259" key="3">
    <source>
        <dbReference type="PROSITE" id="PS51186"/>
    </source>
</evidence>
<dbReference type="InterPro" id="IPR016181">
    <property type="entry name" value="Acyl_CoA_acyltransferase"/>
</dbReference>
<dbReference type="Pfam" id="PF00583">
    <property type="entry name" value="Acetyltransf_1"/>
    <property type="match status" value="1"/>
</dbReference>
<evidence type="ECO:0000256" key="2">
    <source>
        <dbReference type="ARBA" id="ARBA00023315"/>
    </source>
</evidence>
<dbReference type="Gene3D" id="3.40.630.30">
    <property type="match status" value="1"/>
</dbReference>
<evidence type="ECO:0000313" key="4">
    <source>
        <dbReference type="EMBL" id="MBC5729978.1"/>
    </source>
</evidence>
<keyword evidence="5" id="KW-1185">Reference proteome</keyword>